<accession>M0BRV8</accession>
<dbReference type="SUPFAM" id="SSF53448">
    <property type="entry name" value="Nucleotide-diphospho-sugar transferases"/>
    <property type="match status" value="1"/>
</dbReference>
<dbReference type="Gene3D" id="3.90.550.10">
    <property type="entry name" value="Spore Coat Polysaccharide Biosynthesis Protein SpsA, Chain A"/>
    <property type="match status" value="1"/>
</dbReference>
<dbReference type="EMBL" id="AOIQ01000006">
    <property type="protein sequence ID" value="ELZ13670.1"/>
    <property type="molecule type" value="Genomic_DNA"/>
</dbReference>
<comment type="caution">
    <text evidence="1">The sequence shown here is derived from an EMBL/GenBank/DDBJ whole genome shotgun (WGS) entry which is preliminary data.</text>
</comment>
<proteinExistence type="predicted"/>
<dbReference type="AlphaFoldDB" id="M0BRV8"/>
<dbReference type="PATRIC" id="fig|1227490.4.peg.500"/>
<dbReference type="Proteomes" id="UP000011560">
    <property type="component" value="Unassembled WGS sequence"/>
</dbReference>
<keyword evidence="2" id="KW-1185">Reference proteome</keyword>
<dbReference type="STRING" id="1227490.C479_02456"/>
<dbReference type="GO" id="GO:0016740">
    <property type="term" value="F:transferase activity"/>
    <property type="evidence" value="ECO:0007669"/>
    <property type="project" value="UniProtKB-KW"/>
</dbReference>
<protein>
    <submittedName>
        <fullName evidence="1">Cell wall biogenesis glycosyltransferase</fullName>
    </submittedName>
</protein>
<organism evidence="1 2">
    <name type="scientific">Halovivax asiaticus JCM 14624</name>
    <dbReference type="NCBI Taxonomy" id="1227490"/>
    <lineage>
        <taxon>Archaea</taxon>
        <taxon>Methanobacteriati</taxon>
        <taxon>Methanobacteriota</taxon>
        <taxon>Stenosarchaea group</taxon>
        <taxon>Halobacteria</taxon>
        <taxon>Halobacteriales</taxon>
        <taxon>Natrialbaceae</taxon>
        <taxon>Halovivax</taxon>
    </lineage>
</organism>
<dbReference type="InterPro" id="IPR029044">
    <property type="entry name" value="Nucleotide-diphossugar_trans"/>
</dbReference>
<keyword evidence="1" id="KW-0808">Transferase</keyword>
<evidence type="ECO:0000313" key="1">
    <source>
        <dbReference type="EMBL" id="ELZ13670.1"/>
    </source>
</evidence>
<gene>
    <name evidence="1" type="ORF">C479_02456</name>
</gene>
<evidence type="ECO:0000313" key="2">
    <source>
        <dbReference type="Proteomes" id="UP000011560"/>
    </source>
</evidence>
<sequence>MAVFTDGAKTRAMEYVQERITTLHDFGRGGLPDVDRALEETAVVVPMTAREHASLAAERVLSELERLDPAAVFVPVRAPAQRIEAVRTWLDSFDLSLSVMWCNAPAVERTLESAGLDGGSGKGHDVWLALGPAADRGETVVVHDADASSFDGDHVARLLAPIMLEHSFVKGYYARVENERLYGRLVRLFYEPLVRSLADRHDAPIVSYLSSFRYALAGEFAMTADLAKEVRAPRSWGLEVGVLGDAFEEVGFEGSAQVDLGHHEHDHRAVAGETGLEGMSRRVGETLFHVLADHGVRPTYDELTNAYREAGRTLVSQYRADALFNGLEYDAADESAQVDRYATAIEAPGPDRRLPSWSSVDLSPDDVLAAATEWEQ</sequence>
<name>M0BRV8_9EURY</name>
<reference evidence="1 2" key="1">
    <citation type="journal article" date="2014" name="PLoS Genet.">
        <title>Phylogenetically driven sequencing of extremely halophilic archaea reveals strategies for static and dynamic osmo-response.</title>
        <authorList>
            <person name="Becker E.A."/>
            <person name="Seitzer P.M."/>
            <person name="Tritt A."/>
            <person name="Larsen D."/>
            <person name="Krusor M."/>
            <person name="Yao A.I."/>
            <person name="Wu D."/>
            <person name="Madern D."/>
            <person name="Eisen J.A."/>
            <person name="Darling A.E."/>
            <person name="Facciotti M.T."/>
        </authorList>
    </citation>
    <scope>NUCLEOTIDE SEQUENCE [LARGE SCALE GENOMIC DNA]</scope>
    <source>
        <strain evidence="1 2">JCM 14624</strain>
    </source>
</reference>